<dbReference type="OrthoDB" id="409992at2759"/>
<dbReference type="Gene3D" id="3.30.470.10">
    <property type="match status" value="1"/>
</dbReference>
<dbReference type="PANTHER" id="PTHR42825">
    <property type="entry name" value="AMINO ACID AMINOTRANSFERASE"/>
    <property type="match status" value="1"/>
</dbReference>
<dbReference type="InterPro" id="IPR036038">
    <property type="entry name" value="Aminotransferase-like"/>
</dbReference>
<keyword evidence="4 7" id="KW-0808">Transferase</keyword>
<gene>
    <name evidence="7" type="ORF">H103_00374</name>
</gene>
<dbReference type="InterPro" id="IPR005786">
    <property type="entry name" value="B_amino_transII"/>
</dbReference>
<keyword evidence="3 7" id="KW-0032">Aminotransferase</keyword>
<comment type="similarity">
    <text evidence="2">Belongs to the class-IV pyridoxal-phosphate-dependent aminotransferase family.</text>
</comment>
<accession>A0A022WG93</accession>
<evidence type="ECO:0000256" key="5">
    <source>
        <dbReference type="ARBA" id="ARBA00022898"/>
    </source>
</evidence>
<name>A0A022WG93_TRIRU</name>
<keyword evidence="5" id="KW-0663">Pyridoxal phosphate</keyword>
<dbReference type="InterPro" id="IPR001544">
    <property type="entry name" value="Aminotrans_IV"/>
</dbReference>
<dbReference type="PIRSF" id="PIRSF006468">
    <property type="entry name" value="BCAT1"/>
    <property type="match status" value="1"/>
</dbReference>
<evidence type="ECO:0000313" key="7">
    <source>
        <dbReference type="EMBL" id="EZF57344.1"/>
    </source>
</evidence>
<dbReference type="PANTHER" id="PTHR42825:SF2">
    <property type="entry name" value="BRANCHED-CHAIN-AMINO-ACID AMINOTRANSFERASE 3, CHLOROPLASTIC-RELATED"/>
    <property type="match status" value="1"/>
</dbReference>
<reference evidence="7" key="1">
    <citation type="submission" date="2014-02" db="EMBL/GenBank/DDBJ databases">
        <title>The Genome Sequence of Trichophyton rubrum (morphotype fischeri) CBS 288.86.</title>
        <authorList>
            <consortium name="The Broad Institute Genomics Platform"/>
            <person name="Cuomo C.A."/>
            <person name="White T.C."/>
            <person name="Graser Y."/>
            <person name="Martinez-Rossi N."/>
            <person name="Heitman J."/>
            <person name="Young S.K."/>
            <person name="Zeng Q."/>
            <person name="Gargeya S."/>
            <person name="Abouelleil A."/>
            <person name="Alvarado L."/>
            <person name="Chapman S.B."/>
            <person name="Gainer-Dewar J."/>
            <person name="Goldberg J."/>
            <person name="Griggs A."/>
            <person name="Gujja S."/>
            <person name="Hansen M."/>
            <person name="Howarth C."/>
            <person name="Imamovic A."/>
            <person name="Larimer J."/>
            <person name="Martinez D."/>
            <person name="Murphy C."/>
            <person name="Pearson M.D."/>
            <person name="Persinoti G."/>
            <person name="Poon T."/>
            <person name="Priest M."/>
            <person name="Roberts A.D."/>
            <person name="Saif S."/>
            <person name="Shea T.D."/>
            <person name="Sykes S.N."/>
            <person name="Wortman J."/>
            <person name="Nusbaum C."/>
            <person name="Birren B."/>
        </authorList>
    </citation>
    <scope>NUCLEOTIDE SEQUENCE [LARGE SCALE GENOMIC DNA]</scope>
    <source>
        <strain evidence="7">CBS 288.86</strain>
    </source>
</reference>
<evidence type="ECO:0000256" key="3">
    <source>
        <dbReference type="ARBA" id="ARBA00022576"/>
    </source>
</evidence>
<evidence type="ECO:0000256" key="4">
    <source>
        <dbReference type="ARBA" id="ARBA00022679"/>
    </source>
</evidence>
<organism evidence="7">
    <name type="scientific">Trichophyton rubrum CBS 288.86</name>
    <dbReference type="NCBI Taxonomy" id="1215330"/>
    <lineage>
        <taxon>Eukaryota</taxon>
        <taxon>Fungi</taxon>
        <taxon>Dikarya</taxon>
        <taxon>Ascomycota</taxon>
        <taxon>Pezizomycotina</taxon>
        <taxon>Eurotiomycetes</taxon>
        <taxon>Eurotiomycetidae</taxon>
        <taxon>Onygenales</taxon>
        <taxon>Arthrodermataceae</taxon>
        <taxon>Trichophyton</taxon>
    </lineage>
</organism>
<dbReference type="AlphaFoldDB" id="A0A022WG93"/>
<protein>
    <submittedName>
        <fullName evidence="7">Branched-chain amino acid aminotransferase</fullName>
    </submittedName>
</protein>
<evidence type="ECO:0000256" key="6">
    <source>
        <dbReference type="PIRSR" id="PIRSR006468-1"/>
    </source>
</evidence>
<dbReference type="SUPFAM" id="SSF56752">
    <property type="entry name" value="D-aminoacid aminotransferase-like PLP-dependent enzymes"/>
    <property type="match status" value="1"/>
</dbReference>
<dbReference type="GO" id="GO:0004084">
    <property type="term" value="F:branched-chain-amino-acid transaminase activity"/>
    <property type="evidence" value="ECO:0007669"/>
    <property type="project" value="InterPro"/>
</dbReference>
<dbReference type="InterPro" id="IPR043131">
    <property type="entry name" value="BCAT-like_N"/>
</dbReference>
<evidence type="ECO:0000256" key="1">
    <source>
        <dbReference type="ARBA" id="ARBA00001933"/>
    </source>
</evidence>
<dbReference type="EMBL" id="KK207690">
    <property type="protein sequence ID" value="EZF57344.1"/>
    <property type="molecule type" value="Genomic_DNA"/>
</dbReference>
<feature type="modified residue" description="N6-(pyridoxal phosphate)lysine" evidence="6">
    <location>
        <position position="190"/>
    </location>
</feature>
<dbReference type="Proteomes" id="UP000023758">
    <property type="component" value="Unassembled WGS sequence"/>
</dbReference>
<sequence>MVDLPPPTDALEWDKLGLTPMDVNGHVESDYSVNTSRWSEPRFIQDPFLRIHGLAPGLNYGQQAFEGMKAYRDPKGLIQVFRPKEHAARLSLSCSTIAIPPIPEDIFLRGVNLAVVKNAEYVPPHDTDAALYIRPLVFGSDAFFAVSAGTGYKFCIYVQPYKAYHGVHPLPALILEDFDRAAPKGVGHVKVGGNYAPVLKWSDQARAEGFFMTLHLDSRDNSEVDEFSTSAFIGLKQSGSSYTLVSPNSRSILKSVTSTSCIELAKSFGWNVEIRPVSEGTADIPCQPREITGIQIPYSELPYFTEVLAAGTAAMILPVKSITRRSTGDTFEFAVNGPGEGCKKLSKALLDVQKGIVKSDLGWLWQVSPVSNAESA</sequence>
<dbReference type="Gene3D" id="3.20.10.10">
    <property type="entry name" value="D-amino Acid Aminotransferase, subunit A, domain 2"/>
    <property type="match status" value="1"/>
</dbReference>
<dbReference type="InterPro" id="IPR043132">
    <property type="entry name" value="BCAT-like_C"/>
</dbReference>
<evidence type="ECO:0000256" key="2">
    <source>
        <dbReference type="ARBA" id="ARBA00009320"/>
    </source>
</evidence>
<comment type="cofactor">
    <cofactor evidence="1">
        <name>pyridoxal 5'-phosphate</name>
        <dbReference type="ChEBI" id="CHEBI:597326"/>
    </cofactor>
</comment>
<dbReference type="GO" id="GO:0009081">
    <property type="term" value="P:branched-chain amino acid metabolic process"/>
    <property type="evidence" value="ECO:0007669"/>
    <property type="project" value="InterPro"/>
</dbReference>
<dbReference type="HOGENOM" id="CLU_031922_1_0_1"/>
<proteinExistence type="inferred from homology"/>
<dbReference type="Pfam" id="PF01063">
    <property type="entry name" value="Aminotran_4"/>
    <property type="match status" value="1"/>
</dbReference>